<dbReference type="RefSeq" id="WP_026087660.1">
    <property type="nucleotide sequence ID" value="NZ_AJLN01000016.1"/>
</dbReference>
<reference evidence="1 2" key="1">
    <citation type="journal article" date="2019" name="Genome Biol. Evol.">
        <title>Day and night: Metabolic profiles and evolutionary relationships of six axenic non-marine cyanobacteria.</title>
        <authorList>
            <person name="Will S.E."/>
            <person name="Henke P."/>
            <person name="Boedeker C."/>
            <person name="Huang S."/>
            <person name="Brinkmann H."/>
            <person name="Rohde M."/>
            <person name="Jarek M."/>
            <person name="Friedl T."/>
            <person name="Seufert S."/>
            <person name="Schumacher M."/>
            <person name="Overmann J."/>
            <person name="Neumann-Schaal M."/>
            <person name="Petersen J."/>
        </authorList>
    </citation>
    <scope>NUCLEOTIDE SEQUENCE [LARGE SCALE GENOMIC DNA]</scope>
    <source>
        <strain evidence="1 2">PCC 6912</strain>
    </source>
</reference>
<organism evidence="1 2">
    <name type="scientific">Chlorogloeopsis fritschii PCC 6912</name>
    <dbReference type="NCBI Taxonomy" id="211165"/>
    <lineage>
        <taxon>Bacteria</taxon>
        <taxon>Bacillati</taxon>
        <taxon>Cyanobacteriota</taxon>
        <taxon>Cyanophyceae</taxon>
        <taxon>Nostocales</taxon>
        <taxon>Chlorogloeopsidaceae</taxon>
        <taxon>Chlorogloeopsis</taxon>
    </lineage>
</organism>
<keyword evidence="2" id="KW-1185">Reference proteome</keyword>
<protein>
    <submittedName>
        <fullName evidence="1">Uncharacterized protein</fullName>
    </submittedName>
</protein>
<accession>A0A3S1AL73</accession>
<dbReference type="EMBL" id="RSCJ01000006">
    <property type="protein sequence ID" value="RUR83666.1"/>
    <property type="molecule type" value="Genomic_DNA"/>
</dbReference>
<name>A0A3S1AL73_CHLFR</name>
<dbReference type="OrthoDB" id="574542at2"/>
<evidence type="ECO:0000313" key="2">
    <source>
        <dbReference type="Proteomes" id="UP000268857"/>
    </source>
</evidence>
<proteinExistence type="predicted"/>
<gene>
    <name evidence="1" type="ORF">PCC6912_19090</name>
</gene>
<dbReference type="Proteomes" id="UP000268857">
    <property type="component" value="Unassembled WGS sequence"/>
</dbReference>
<sequence>MAHFADAIRPEVRALRDIQARELGELVTRRRQVVEMITAEKACECWNDRCNATRYSSSHLMTQAAT</sequence>
<comment type="caution">
    <text evidence="1">The sequence shown here is derived from an EMBL/GenBank/DDBJ whole genome shotgun (WGS) entry which is preliminary data.</text>
</comment>
<dbReference type="AlphaFoldDB" id="A0A3S1AL73"/>
<evidence type="ECO:0000313" key="1">
    <source>
        <dbReference type="EMBL" id="RUR83666.1"/>
    </source>
</evidence>